<keyword evidence="3" id="KW-0677">Repeat</keyword>
<evidence type="ECO:0000313" key="7">
    <source>
        <dbReference type="EMBL" id="JAV11019.1"/>
    </source>
</evidence>
<dbReference type="SUPFAM" id="SSF50978">
    <property type="entry name" value="WD40 repeat-like"/>
    <property type="match status" value="1"/>
</dbReference>
<evidence type="ECO:0000256" key="3">
    <source>
        <dbReference type="ARBA" id="ARBA00022737"/>
    </source>
</evidence>
<dbReference type="FunFam" id="1.25.10.10:FF:000276">
    <property type="entry name" value="Regulatory-associated protein of mTOR isoform 1"/>
    <property type="match status" value="1"/>
</dbReference>
<dbReference type="InterPro" id="IPR036322">
    <property type="entry name" value="WD40_repeat_dom_sf"/>
</dbReference>
<dbReference type="Pfam" id="PF02985">
    <property type="entry name" value="HEAT"/>
    <property type="match status" value="1"/>
</dbReference>
<dbReference type="GO" id="GO:0071230">
    <property type="term" value="P:cellular response to amino acid stimulus"/>
    <property type="evidence" value="ECO:0007669"/>
    <property type="project" value="TreeGrafter"/>
</dbReference>
<dbReference type="Pfam" id="PF14538">
    <property type="entry name" value="Raptor_N"/>
    <property type="match status" value="1"/>
</dbReference>
<dbReference type="Pfam" id="PF00400">
    <property type="entry name" value="WD40"/>
    <property type="match status" value="1"/>
</dbReference>
<accession>A0A1L8DX75</accession>
<evidence type="ECO:0000256" key="2">
    <source>
        <dbReference type="ARBA" id="ARBA00022574"/>
    </source>
</evidence>
<dbReference type="GO" id="GO:0031931">
    <property type="term" value="C:TORC1 complex"/>
    <property type="evidence" value="ECO:0007669"/>
    <property type="project" value="InterPro"/>
</dbReference>
<evidence type="ECO:0000256" key="4">
    <source>
        <dbReference type="SAM" id="Coils"/>
    </source>
</evidence>
<feature type="compositionally biased region" description="Polar residues" evidence="5">
    <location>
        <begin position="796"/>
        <end position="852"/>
    </location>
</feature>
<dbReference type="InterPro" id="IPR016024">
    <property type="entry name" value="ARM-type_fold"/>
</dbReference>
<dbReference type="GO" id="GO:0010506">
    <property type="term" value="P:regulation of autophagy"/>
    <property type="evidence" value="ECO:0007669"/>
    <property type="project" value="TreeGrafter"/>
</dbReference>
<dbReference type="AlphaFoldDB" id="A0A1L8DX75"/>
<dbReference type="GO" id="GO:0030674">
    <property type="term" value="F:protein-macromolecule adaptor activity"/>
    <property type="evidence" value="ECO:0007669"/>
    <property type="project" value="TreeGrafter"/>
</dbReference>
<reference evidence="7" key="1">
    <citation type="submission" date="2016-12" db="EMBL/GenBank/DDBJ databases">
        <title>An insight into the sialome and mialome of the sand fly, Nyssomyia neivai.</title>
        <authorList>
            <person name="Sebastian V."/>
            <person name="Goulart T.M."/>
            <person name="Oliveira W."/>
            <person name="Calvo E."/>
            <person name="Oliveira L.F."/>
            <person name="Pinto M.C."/>
            <person name="Rosselino A.M."/>
            <person name="Ribeiro J.M."/>
        </authorList>
    </citation>
    <scope>NUCLEOTIDE SEQUENCE</scope>
</reference>
<evidence type="ECO:0000259" key="6">
    <source>
        <dbReference type="SMART" id="SM01302"/>
    </source>
</evidence>
<proteinExistence type="inferred from homology"/>
<dbReference type="GO" id="GO:0030307">
    <property type="term" value="P:positive regulation of cell growth"/>
    <property type="evidence" value="ECO:0007669"/>
    <property type="project" value="TreeGrafter"/>
</dbReference>
<dbReference type="SMART" id="SM01302">
    <property type="entry name" value="Raptor_N"/>
    <property type="match status" value="1"/>
</dbReference>
<feature type="region of interest" description="Disordered" evidence="5">
    <location>
        <begin position="784"/>
        <end position="871"/>
    </location>
</feature>
<dbReference type="InterPro" id="IPR001680">
    <property type="entry name" value="WD40_rpt"/>
</dbReference>
<dbReference type="InterPro" id="IPR000357">
    <property type="entry name" value="HEAT"/>
</dbReference>
<organism evidence="7">
    <name type="scientific">Nyssomyia neivai</name>
    <dbReference type="NCBI Taxonomy" id="330878"/>
    <lineage>
        <taxon>Eukaryota</taxon>
        <taxon>Metazoa</taxon>
        <taxon>Ecdysozoa</taxon>
        <taxon>Arthropoda</taxon>
        <taxon>Hexapoda</taxon>
        <taxon>Insecta</taxon>
        <taxon>Pterygota</taxon>
        <taxon>Neoptera</taxon>
        <taxon>Endopterygota</taxon>
        <taxon>Diptera</taxon>
        <taxon>Nematocera</taxon>
        <taxon>Psychodoidea</taxon>
        <taxon>Psychodidae</taxon>
        <taxon>Nyssomyia</taxon>
    </lineage>
</organism>
<dbReference type="GO" id="GO:0038202">
    <property type="term" value="P:TORC1 signaling"/>
    <property type="evidence" value="ECO:0007669"/>
    <property type="project" value="TreeGrafter"/>
</dbReference>
<dbReference type="GO" id="GO:0009267">
    <property type="term" value="P:cellular response to starvation"/>
    <property type="evidence" value="ECO:0007669"/>
    <property type="project" value="TreeGrafter"/>
</dbReference>
<dbReference type="GO" id="GO:0005737">
    <property type="term" value="C:cytoplasm"/>
    <property type="evidence" value="ECO:0007669"/>
    <property type="project" value="TreeGrafter"/>
</dbReference>
<dbReference type="PANTHER" id="PTHR12848:SF16">
    <property type="entry name" value="REGULATORY-ASSOCIATED PROTEIN OF MTOR"/>
    <property type="match status" value="1"/>
</dbReference>
<dbReference type="InterPro" id="IPR011989">
    <property type="entry name" value="ARM-like"/>
</dbReference>
<dbReference type="Gene3D" id="1.25.10.10">
    <property type="entry name" value="Leucine-rich Repeat Variant"/>
    <property type="match status" value="1"/>
</dbReference>
<protein>
    <submittedName>
        <fullName evidence="7">Putative guanine nucleotide binding protein mip1</fullName>
    </submittedName>
</protein>
<keyword evidence="2" id="KW-0853">WD repeat</keyword>
<dbReference type="EMBL" id="GFDF01003065">
    <property type="protein sequence ID" value="JAV11019.1"/>
    <property type="molecule type" value="Transcribed_RNA"/>
</dbReference>
<dbReference type="SMART" id="SM00320">
    <property type="entry name" value="WD40"/>
    <property type="match status" value="5"/>
</dbReference>
<feature type="coiled-coil region" evidence="4">
    <location>
        <begin position="199"/>
        <end position="226"/>
    </location>
</feature>
<evidence type="ECO:0000256" key="1">
    <source>
        <dbReference type="ARBA" id="ARBA00009257"/>
    </source>
</evidence>
<sequence>MSELVVKYVGEDEARTENYDGIPLCFCKKRHTQKIQGVECAAQSWRMKERMKTVSVALVLCLNVGVDPPDVIKIQPCSRLECWIDPSSVSPQKALEMIGSNLQKQYERWQPRARYRQSLDPTVEDVKKLCTSLRKNAKEERVLFHYNGHGVPRPTVNGEIWVFNRTYTQYIPLSIYDLQTWMGAPSIYVYDCSNAGIIVNSFNTFADQHEREMEQLQAQAAGIRNSPPVQSPSYKNCIQLAACAANQILPMNPQLPADLFTACLTTPIKVALKWFTLQPTAKLVPHVSYDLIERIPGQLNDRRTMLGELNWIFTAITDTIAWNTLPRDLFQKLFRQDLLVASLFRNFLLAERILRSYDCTPISNPSLPQGFRHPMWAAWDLALDLALSQLPGILQRGEPFQHSPFFEEQLTAFQVWLDRGSEERNPPEQLPIVLQVLLSQVHRLRALELLGRFLDLGPWAVNLALSVGIFPYVLKLLQSSARELRPLLVFIWTKILAVDSTCQVDLVRDQGHKYFLSVLQDTTIAAEFRTQSAFVLACIVHNYPQGQNFAFQGSLVSICLFQLDDTNQLCDTNWMLRQWLAICLGQLWQNYDTARWSAGRDLAQDKLLPLLRDPVPEVRTAAIFALGTFISSVKKRSEHANKIDLSIATTLLGTVDNDMSPLVRMELVAAFQWIVLLFPKQFTGVFLQEPSSHNQTHSLERNVNMKRVSSSSSIMSMGVSTMTNYPATGTISLVGIGSIYMKLWQSFTHMSRDPYPRVATMAQKVIDYVRNHAVVEIEAKEATSEKFSYSLPPSPNTRGNYLDSSSPRQLPNGIATPNATQYLSTGQGTPPTASPDSRTSLRNHTRSGNGRSLHSRISEDGESTSSQEERTLIPIVTTDFIPWAVSQFSRPTRRTALGADVTEDDDAMHDRDAPEYLERVRRFKRNVKLRREAREQQSRVPFLRLENQNWICRAQHTPKIVKFHPYEPQIAVAYRDRVTIHDWSTQAVRTYVPNAQRQLAFGGMASQSRYARVTSLEFVNAHDRSLVLVGYEDGCVRLWRPPDGEMDDPQLVGAWRALHFDGVGQHSRGTGGVGLVMSWQQNYQILVAAGDMKVLRLWDTEREMKLGDIPTDTDAAVRTLSSAPNGIIAAGCTDGSVRLFDKRCSPQVLTTYMEHQAPILDVCLRDDCENVISGCSQGNIRCFDIRRNSSSQKWDTGSNVTAISIHANADIVACGGQCINTYGLDGRNLGTIRTHEGFMASRIGQTSCLAFHPFRVSLAVGCVDNVVAVYRDENRRY</sequence>
<dbReference type="InterPro" id="IPR029347">
    <property type="entry name" value="Raptor_N"/>
</dbReference>
<evidence type="ECO:0000256" key="5">
    <source>
        <dbReference type="SAM" id="MobiDB-lite"/>
    </source>
</evidence>
<comment type="similarity">
    <text evidence="1">Belongs to the WD repeat RAPTOR family.</text>
</comment>
<dbReference type="InterPro" id="IPR015943">
    <property type="entry name" value="WD40/YVTN_repeat-like_dom_sf"/>
</dbReference>
<dbReference type="PANTHER" id="PTHR12848">
    <property type="entry name" value="REGULATORY-ASSOCIATED PROTEIN OF MTOR"/>
    <property type="match status" value="1"/>
</dbReference>
<dbReference type="SUPFAM" id="SSF48371">
    <property type="entry name" value="ARM repeat"/>
    <property type="match status" value="1"/>
</dbReference>
<keyword evidence="4" id="KW-0175">Coiled coil</keyword>
<dbReference type="PRINTS" id="PR01547">
    <property type="entry name" value="YEAST176DUF"/>
</dbReference>
<dbReference type="InterPro" id="IPR004083">
    <property type="entry name" value="Raptor"/>
</dbReference>
<feature type="domain" description="Raptor N-terminal CASPase-like" evidence="6">
    <location>
        <begin position="50"/>
        <end position="203"/>
    </location>
</feature>
<name>A0A1L8DX75_9DIPT</name>
<dbReference type="Gene3D" id="2.130.10.10">
    <property type="entry name" value="YVTN repeat-like/Quinoprotein amine dehydrogenase"/>
    <property type="match status" value="2"/>
</dbReference>